<proteinExistence type="inferred from homology"/>
<sequence length="181" mass="19806">MQRFVWPQCANFIKSIKTNSQSPPVANRLLLFFILAIASLFSASCTKDYVKIDEKLITNYISDQKIADAQRIGSGLYYVPVSPAPTGTRATVGKTVSVLYTGMLLNGKVFDSTSSRQNQPFEFVIGRGEVIKGWDQGIALMRKGEKAILLIPSALGYGDRGTGPIPANSVLRFDVELVDVK</sequence>
<dbReference type="SUPFAM" id="SSF54534">
    <property type="entry name" value="FKBP-like"/>
    <property type="match status" value="1"/>
</dbReference>
<dbReference type="GO" id="GO:0003755">
    <property type="term" value="F:peptidyl-prolyl cis-trans isomerase activity"/>
    <property type="evidence" value="ECO:0007669"/>
    <property type="project" value="UniProtKB-UniRule"/>
</dbReference>
<dbReference type="InterPro" id="IPR046357">
    <property type="entry name" value="PPIase_dom_sf"/>
</dbReference>
<name>A0A1I5TZ10_HYMAR</name>
<dbReference type="Proteomes" id="UP000199029">
    <property type="component" value="Unassembled WGS sequence"/>
</dbReference>
<dbReference type="STRING" id="1227077.SAMN04515668_0640"/>
<accession>A0A1I5TZ10</accession>
<reference evidence="9" key="1">
    <citation type="submission" date="2016-10" db="EMBL/GenBank/DDBJ databases">
        <authorList>
            <person name="Varghese N."/>
            <person name="Submissions S."/>
        </authorList>
    </citation>
    <scope>NUCLEOTIDE SEQUENCE [LARGE SCALE GENOMIC DNA]</scope>
    <source>
        <strain evidence="9">OR362-8,ATCC BAA-1266,JCM 13504</strain>
    </source>
</reference>
<evidence type="ECO:0000313" key="9">
    <source>
        <dbReference type="Proteomes" id="UP000199029"/>
    </source>
</evidence>
<keyword evidence="4 5" id="KW-0413">Isomerase</keyword>
<dbReference type="Pfam" id="PF00254">
    <property type="entry name" value="FKBP_C"/>
    <property type="match status" value="1"/>
</dbReference>
<dbReference type="AlphaFoldDB" id="A0A1I5TZ10"/>
<evidence type="ECO:0000259" key="7">
    <source>
        <dbReference type="PROSITE" id="PS50059"/>
    </source>
</evidence>
<organism evidence="8 9">
    <name type="scientific">Hymenobacter arizonensis</name>
    <name type="common">Siccationidurans arizonensis</name>
    <dbReference type="NCBI Taxonomy" id="1227077"/>
    <lineage>
        <taxon>Bacteria</taxon>
        <taxon>Pseudomonadati</taxon>
        <taxon>Bacteroidota</taxon>
        <taxon>Cytophagia</taxon>
        <taxon>Cytophagales</taxon>
        <taxon>Hymenobacteraceae</taxon>
        <taxon>Hymenobacter</taxon>
    </lineage>
</organism>
<evidence type="ECO:0000256" key="4">
    <source>
        <dbReference type="ARBA" id="ARBA00023235"/>
    </source>
</evidence>
<gene>
    <name evidence="8" type="ORF">SAMN04515668_0640</name>
</gene>
<dbReference type="EMBL" id="FOXS01000001">
    <property type="protein sequence ID" value="SFP87536.1"/>
    <property type="molecule type" value="Genomic_DNA"/>
</dbReference>
<dbReference type="FunFam" id="3.10.50.40:FF:000006">
    <property type="entry name" value="Peptidyl-prolyl cis-trans isomerase"/>
    <property type="match status" value="1"/>
</dbReference>
<evidence type="ECO:0000256" key="1">
    <source>
        <dbReference type="ARBA" id="ARBA00000971"/>
    </source>
</evidence>
<dbReference type="EC" id="5.2.1.8" evidence="6"/>
<dbReference type="Gene3D" id="3.10.50.40">
    <property type="match status" value="1"/>
</dbReference>
<comment type="catalytic activity">
    <reaction evidence="1 5 6">
        <text>[protein]-peptidylproline (omega=180) = [protein]-peptidylproline (omega=0)</text>
        <dbReference type="Rhea" id="RHEA:16237"/>
        <dbReference type="Rhea" id="RHEA-COMP:10747"/>
        <dbReference type="Rhea" id="RHEA-COMP:10748"/>
        <dbReference type="ChEBI" id="CHEBI:83833"/>
        <dbReference type="ChEBI" id="CHEBI:83834"/>
        <dbReference type="EC" id="5.2.1.8"/>
    </reaction>
</comment>
<protein>
    <recommendedName>
        <fullName evidence="6">Peptidyl-prolyl cis-trans isomerase</fullName>
        <ecNumber evidence="6">5.2.1.8</ecNumber>
    </recommendedName>
</protein>
<feature type="domain" description="PPIase FKBP-type" evidence="7">
    <location>
        <begin position="93"/>
        <end position="181"/>
    </location>
</feature>
<dbReference type="PROSITE" id="PS50059">
    <property type="entry name" value="FKBP_PPIASE"/>
    <property type="match status" value="1"/>
</dbReference>
<dbReference type="PANTHER" id="PTHR43811:SF19">
    <property type="entry name" value="39 KDA FK506-BINDING NUCLEAR PROTEIN"/>
    <property type="match status" value="1"/>
</dbReference>
<evidence type="ECO:0000256" key="2">
    <source>
        <dbReference type="ARBA" id="ARBA00006577"/>
    </source>
</evidence>
<comment type="similarity">
    <text evidence="2 6">Belongs to the FKBP-type PPIase family.</text>
</comment>
<evidence type="ECO:0000313" key="8">
    <source>
        <dbReference type="EMBL" id="SFP87536.1"/>
    </source>
</evidence>
<dbReference type="InterPro" id="IPR001179">
    <property type="entry name" value="PPIase_FKBP_dom"/>
</dbReference>
<dbReference type="OrthoDB" id="9814548at2"/>
<dbReference type="PANTHER" id="PTHR43811">
    <property type="entry name" value="FKBP-TYPE PEPTIDYL-PROLYL CIS-TRANS ISOMERASE FKPA"/>
    <property type="match status" value="1"/>
</dbReference>
<evidence type="ECO:0000256" key="3">
    <source>
        <dbReference type="ARBA" id="ARBA00023110"/>
    </source>
</evidence>
<keyword evidence="9" id="KW-1185">Reference proteome</keyword>
<evidence type="ECO:0000256" key="5">
    <source>
        <dbReference type="PROSITE-ProRule" id="PRU00277"/>
    </source>
</evidence>
<keyword evidence="3 5" id="KW-0697">Rotamase</keyword>
<evidence type="ECO:0000256" key="6">
    <source>
        <dbReference type="RuleBase" id="RU003915"/>
    </source>
</evidence>